<dbReference type="InterPro" id="IPR050750">
    <property type="entry name" value="C5-MTase"/>
</dbReference>
<evidence type="ECO:0000256" key="3">
    <source>
        <dbReference type="ARBA" id="ARBA00022691"/>
    </source>
</evidence>
<keyword evidence="2 5" id="KW-0808">Transferase</keyword>
<dbReference type="Pfam" id="PF00145">
    <property type="entry name" value="DNA_methylase"/>
    <property type="match status" value="2"/>
</dbReference>
<dbReference type="PROSITE" id="PS51679">
    <property type="entry name" value="SAM_MT_C5"/>
    <property type="match status" value="1"/>
</dbReference>
<comment type="catalytic activity">
    <reaction evidence="7">
        <text>a 2'-deoxycytidine in DNA + S-adenosyl-L-methionine = a 5-methyl-2'-deoxycytidine in DNA + S-adenosyl-L-homocysteine + H(+)</text>
        <dbReference type="Rhea" id="RHEA:13681"/>
        <dbReference type="Rhea" id="RHEA-COMP:11369"/>
        <dbReference type="Rhea" id="RHEA-COMP:11370"/>
        <dbReference type="ChEBI" id="CHEBI:15378"/>
        <dbReference type="ChEBI" id="CHEBI:57856"/>
        <dbReference type="ChEBI" id="CHEBI:59789"/>
        <dbReference type="ChEBI" id="CHEBI:85452"/>
        <dbReference type="ChEBI" id="CHEBI:85454"/>
        <dbReference type="EC" id="2.1.1.37"/>
    </reaction>
</comment>
<feature type="region of interest" description="Disordered" evidence="8">
    <location>
        <begin position="77"/>
        <end position="103"/>
    </location>
</feature>
<evidence type="ECO:0000256" key="4">
    <source>
        <dbReference type="ARBA" id="ARBA00022747"/>
    </source>
</evidence>
<evidence type="ECO:0000256" key="2">
    <source>
        <dbReference type="ARBA" id="ARBA00022679"/>
    </source>
</evidence>
<dbReference type="OrthoDB" id="9813719at2"/>
<dbReference type="PROSITE" id="PS00094">
    <property type="entry name" value="C5_MTASE_1"/>
    <property type="match status" value="1"/>
</dbReference>
<sequence>MLQILELFGGIGSPRIALRNMGIPVKSIDYVEIDEKAVRSYNAMFTGELPYKTQDVCGWNLRPDILIHGSPCQDFSIAGHQGRQTKDDGRINYGRGADRGSGTRSSLMWETINIIRNMGAWRPKVVVWENVKNVLSKRMNKNFRKYISEMDSMGYTSNFKVLNAMDFGLPQKRERVFTVSMLGGEFDFSEMEKRPVENLEAFLQPAVDDWYTITAPSMVSCIGKTGVLQRITIIKDFCYTITERPDRAPGCGCLPIGNGKYRYLTERECWRLQGYSDEDFDAAATVNSRRALYKQAGNSIPVPIFESMFDTLLNGGKKIYSSQQTLF</sequence>
<evidence type="ECO:0000313" key="9">
    <source>
        <dbReference type="EMBL" id="SHJ24131.1"/>
    </source>
</evidence>
<keyword evidence="1 5" id="KW-0489">Methyltransferase</keyword>
<gene>
    <name evidence="9" type="ORF">SAMN02745170_02056</name>
</gene>
<dbReference type="GO" id="GO:0032259">
    <property type="term" value="P:methylation"/>
    <property type="evidence" value="ECO:0007669"/>
    <property type="project" value="UniProtKB-KW"/>
</dbReference>
<keyword evidence="10" id="KW-1185">Reference proteome</keyword>
<dbReference type="Gene3D" id="3.90.120.10">
    <property type="entry name" value="DNA Methylase, subunit A, domain 2"/>
    <property type="match status" value="1"/>
</dbReference>
<proteinExistence type="inferred from homology"/>
<evidence type="ECO:0000256" key="5">
    <source>
        <dbReference type="PROSITE-ProRule" id="PRU01016"/>
    </source>
</evidence>
<dbReference type="SUPFAM" id="SSF53335">
    <property type="entry name" value="S-adenosyl-L-methionine-dependent methyltransferases"/>
    <property type="match status" value="1"/>
</dbReference>
<accession>A0A1M6HPG4</accession>
<dbReference type="InterPro" id="IPR001525">
    <property type="entry name" value="C5_MeTfrase"/>
</dbReference>
<feature type="active site" evidence="5">
    <location>
        <position position="72"/>
    </location>
</feature>
<dbReference type="GO" id="GO:0009307">
    <property type="term" value="P:DNA restriction-modification system"/>
    <property type="evidence" value="ECO:0007669"/>
    <property type="project" value="UniProtKB-KW"/>
</dbReference>
<evidence type="ECO:0000256" key="1">
    <source>
        <dbReference type="ARBA" id="ARBA00022603"/>
    </source>
</evidence>
<reference evidence="9 10" key="1">
    <citation type="submission" date="2016-11" db="EMBL/GenBank/DDBJ databases">
        <authorList>
            <person name="Varghese N."/>
            <person name="Submissions S."/>
        </authorList>
    </citation>
    <scope>NUCLEOTIDE SEQUENCE [LARGE SCALE GENOMIC DNA]</scope>
    <source>
        <strain evidence="9 10">DSM 15287</strain>
    </source>
</reference>
<dbReference type="Proteomes" id="UP000322917">
    <property type="component" value="Unassembled WGS sequence"/>
</dbReference>
<keyword evidence="3 5" id="KW-0949">S-adenosyl-L-methionine</keyword>
<protein>
    <recommendedName>
        <fullName evidence="7">Cytosine-specific methyltransferase</fullName>
        <ecNumber evidence="7">2.1.1.37</ecNumber>
    </recommendedName>
</protein>
<dbReference type="InterPro" id="IPR018117">
    <property type="entry name" value="C5_DNA_meth_AS"/>
</dbReference>
<dbReference type="EMBL" id="FQZD01000014">
    <property type="protein sequence ID" value="SHJ24131.1"/>
    <property type="molecule type" value="Genomic_DNA"/>
</dbReference>
<dbReference type="Gene3D" id="3.40.50.150">
    <property type="entry name" value="Vaccinia Virus protein VP39"/>
    <property type="match status" value="1"/>
</dbReference>
<dbReference type="RefSeq" id="WP_149734810.1">
    <property type="nucleotide sequence ID" value="NZ_FQZD01000014.1"/>
</dbReference>
<dbReference type="PANTHER" id="PTHR46098">
    <property type="entry name" value="TRNA (CYTOSINE(38)-C(5))-METHYLTRANSFERASE"/>
    <property type="match status" value="1"/>
</dbReference>
<evidence type="ECO:0000256" key="8">
    <source>
        <dbReference type="SAM" id="MobiDB-lite"/>
    </source>
</evidence>
<dbReference type="EC" id="2.1.1.37" evidence="7"/>
<keyword evidence="4" id="KW-0680">Restriction system</keyword>
<organism evidence="9 10">
    <name type="scientific">Propionispora hippei DSM 15287</name>
    <dbReference type="NCBI Taxonomy" id="1123003"/>
    <lineage>
        <taxon>Bacteria</taxon>
        <taxon>Bacillati</taxon>
        <taxon>Bacillota</taxon>
        <taxon>Negativicutes</taxon>
        <taxon>Selenomonadales</taxon>
        <taxon>Sporomusaceae</taxon>
        <taxon>Propionispora</taxon>
    </lineage>
</organism>
<evidence type="ECO:0000313" key="10">
    <source>
        <dbReference type="Proteomes" id="UP000322917"/>
    </source>
</evidence>
<dbReference type="AlphaFoldDB" id="A0A1M6HPG4"/>
<dbReference type="GO" id="GO:0003886">
    <property type="term" value="F:DNA (cytosine-5-)-methyltransferase activity"/>
    <property type="evidence" value="ECO:0007669"/>
    <property type="project" value="UniProtKB-EC"/>
</dbReference>
<dbReference type="InterPro" id="IPR029063">
    <property type="entry name" value="SAM-dependent_MTases_sf"/>
</dbReference>
<evidence type="ECO:0000256" key="7">
    <source>
        <dbReference type="RuleBase" id="RU000417"/>
    </source>
</evidence>
<comment type="similarity">
    <text evidence="5 6">Belongs to the class I-like SAM-binding methyltransferase superfamily. C5-methyltransferase family.</text>
</comment>
<dbReference type="NCBIfam" id="TIGR00675">
    <property type="entry name" value="dcm"/>
    <property type="match status" value="1"/>
</dbReference>
<dbReference type="PRINTS" id="PR00105">
    <property type="entry name" value="C5METTRFRASE"/>
</dbReference>
<name>A0A1M6HPG4_9FIRM</name>
<dbReference type="PANTHER" id="PTHR46098:SF1">
    <property type="entry name" value="TRNA (CYTOSINE(38)-C(5))-METHYLTRANSFERASE"/>
    <property type="match status" value="1"/>
</dbReference>
<evidence type="ECO:0000256" key="6">
    <source>
        <dbReference type="RuleBase" id="RU000416"/>
    </source>
</evidence>